<accession>A0A2W1JKQ4</accession>
<dbReference type="CDD" id="cd04301">
    <property type="entry name" value="NAT_SF"/>
    <property type="match status" value="1"/>
</dbReference>
<proteinExistence type="predicted"/>
<evidence type="ECO:0000256" key="1">
    <source>
        <dbReference type="ARBA" id="ARBA00022679"/>
    </source>
</evidence>
<evidence type="ECO:0000256" key="2">
    <source>
        <dbReference type="ARBA" id="ARBA00023315"/>
    </source>
</evidence>
<keyword evidence="1 4" id="KW-0808">Transferase</keyword>
<dbReference type="PANTHER" id="PTHR43072">
    <property type="entry name" value="N-ACETYLTRANSFERASE"/>
    <property type="match status" value="1"/>
</dbReference>
<protein>
    <submittedName>
        <fullName evidence="4">Mycothiol acetyltransferase</fullName>
        <ecNumber evidence="4">2.3.1.189</ecNumber>
    </submittedName>
</protein>
<dbReference type="GO" id="GO:0035447">
    <property type="term" value="F:mycothiol synthase activity"/>
    <property type="evidence" value="ECO:0007669"/>
    <property type="project" value="UniProtKB-EC"/>
</dbReference>
<name>A0A2W1JKQ4_9CYAN</name>
<dbReference type="PANTHER" id="PTHR43072:SF23">
    <property type="entry name" value="UPF0039 PROTEIN C11D3.02C"/>
    <property type="match status" value="1"/>
</dbReference>
<feature type="domain" description="N-acetyltransferase" evidence="3">
    <location>
        <begin position="11"/>
        <end position="156"/>
    </location>
</feature>
<evidence type="ECO:0000313" key="4">
    <source>
        <dbReference type="EMBL" id="PZD73968.1"/>
    </source>
</evidence>
<dbReference type="InterPro" id="IPR016181">
    <property type="entry name" value="Acyl_CoA_acyltransferase"/>
</dbReference>
<organism evidence="4 5">
    <name type="scientific">Acaryochloris thomasi RCC1774</name>
    <dbReference type="NCBI Taxonomy" id="1764569"/>
    <lineage>
        <taxon>Bacteria</taxon>
        <taxon>Bacillati</taxon>
        <taxon>Cyanobacteriota</taxon>
        <taxon>Cyanophyceae</taxon>
        <taxon>Acaryochloridales</taxon>
        <taxon>Acaryochloridaceae</taxon>
        <taxon>Acaryochloris</taxon>
        <taxon>Acaryochloris thomasi</taxon>
    </lineage>
</organism>
<comment type="caution">
    <text evidence="4">The sequence shown here is derived from an EMBL/GenBank/DDBJ whole genome shotgun (WGS) entry which is preliminary data.</text>
</comment>
<dbReference type="Pfam" id="PF00583">
    <property type="entry name" value="Acetyltransf_1"/>
    <property type="match status" value="1"/>
</dbReference>
<gene>
    <name evidence="4" type="primary">mshD_2</name>
    <name evidence="4" type="ORF">C1752_01647</name>
</gene>
<dbReference type="Proteomes" id="UP000248857">
    <property type="component" value="Unassembled WGS sequence"/>
</dbReference>
<dbReference type="EMBL" id="PQWO01000004">
    <property type="protein sequence ID" value="PZD73968.1"/>
    <property type="molecule type" value="Genomic_DNA"/>
</dbReference>
<sequence length="156" mass="17866">MRAPAFDQPGFQLRLGRLADQALLLTFMQKTYREAYPQCQIEHLAETVSQYWSKDSPVWFVASVEAPAIACLWLGRAIDQVTGEHYTHVLLLYVMPAYRRQGIGTALMRQAEAWAKERRDRKLGLQVFETSQPAQALYTHLGYTTHARTLIKPLQS</sequence>
<dbReference type="InterPro" id="IPR000182">
    <property type="entry name" value="GNAT_dom"/>
</dbReference>
<dbReference type="SUPFAM" id="SSF55729">
    <property type="entry name" value="Acyl-CoA N-acyltransferases (Nat)"/>
    <property type="match status" value="1"/>
</dbReference>
<evidence type="ECO:0000259" key="3">
    <source>
        <dbReference type="PROSITE" id="PS51186"/>
    </source>
</evidence>
<keyword evidence="5" id="KW-1185">Reference proteome</keyword>
<dbReference type="AlphaFoldDB" id="A0A2W1JKQ4"/>
<keyword evidence="2 4" id="KW-0012">Acyltransferase</keyword>
<dbReference type="RefSeq" id="WP_233501465.1">
    <property type="nucleotide sequence ID" value="NZ_CAWNWM010000004.1"/>
</dbReference>
<dbReference type="Gene3D" id="3.40.630.30">
    <property type="match status" value="1"/>
</dbReference>
<reference evidence="4 5" key="1">
    <citation type="journal article" date="2018" name="Sci. Rep.">
        <title>A novel species of the marine cyanobacterium Acaryochloris with a unique pigment content and lifestyle.</title>
        <authorList>
            <person name="Partensky F."/>
            <person name="Six C."/>
            <person name="Ratin M."/>
            <person name="Garczarek L."/>
            <person name="Vaulot D."/>
            <person name="Probert I."/>
            <person name="Calteau A."/>
            <person name="Gourvil P."/>
            <person name="Marie D."/>
            <person name="Grebert T."/>
            <person name="Bouchier C."/>
            <person name="Le Panse S."/>
            <person name="Gachenot M."/>
            <person name="Rodriguez F."/>
            <person name="Garrido J.L."/>
        </authorList>
    </citation>
    <scope>NUCLEOTIDE SEQUENCE [LARGE SCALE GENOMIC DNA]</scope>
    <source>
        <strain evidence="4 5">RCC1774</strain>
    </source>
</reference>
<dbReference type="PROSITE" id="PS51186">
    <property type="entry name" value="GNAT"/>
    <property type="match status" value="1"/>
</dbReference>
<dbReference type="EC" id="2.3.1.189" evidence="4"/>
<evidence type="ECO:0000313" key="5">
    <source>
        <dbReference type="Proteomes" id="UP000248857"/>
    </source>
</evidence>